<organism evidence="3 5">
    <name type="scientific">Salegentibacter salarius</name>
    <dbReference type="NCBI Taxonomy" id="435906"/>
    <lineage>
        <taxon>Bacteria</taxon>
        <taxon>Pseudomonadati</taxon>
        <taxon>Bacteroidota</taxon>
        <taxon>Flavobacteriia</taxon>
        <taxon>Flavobacteriales</taxon>
        <taxon>Flavobacteriaceae</taxon>
        <taxon>Salegentibacter</taxon>
    </lineage>
</organism>
<sequence length="184" mass="21584">MIENGLNREKIKFGMIACFLTSLFFLYQHFWQDTVVENNDLVSFSGNLENYVFENYNSGIRYDLKNYVLKLENSPDTYQIGADEIWLFDKNNFINEIQIGEEVLFQIPKEQEKHRFNNGNLPIYGISRNDIVFLNSKEVLREKRAPTSLVISLILMLAAFSLFFLFRKTAEPKKLQPTTYKNNA</sequence>
<dbReference type="EMBL" id="MJBR01000038">
    <property type="protein sequence ID" value="OEY71728.1"/>
    <property type="molecule type" value="Genomic_DNA"/>
</dbReference>
<gene>
    <name evidence="3" type="ORF">APR40_15025</name>
    <name evidence="2" type="ORF">BHS39_15055</name>
</gene>
<keyword evidence="4" id="KW-1185">Reference proteome</keyword>
<keyword evidence="1" id="KW-1133">Transmembrane helix</keyword>
<name>A0A2N0TQG0_9FLAO</name>
<comment type="caution">
    <text evidence="3">The sequence shown here is derived from an EMBL/GenBank/DDBJ whole genome shotgun (WGS) entry which is preliminary data.</text>
</comment>
<dbReference type="AlphaFoldDB" id="A0A2N0TQG0"/>
<feature type="transmembrane region" description="Helical" evidence="1">
    <location>
        <begin position="145"/>
        <end position="166"/>
    </location>
</feature>
<dbReference type="RefSeq" id="WP_070054996.1">
    <property type="nucleotide sequence ID" value="NZ_FVZF01000005.1"/>
</dbReference>
<keyword evidence="1" id="KW-0812">Transmembrane</keyword>
<dbReference type="Proteomes" id="UP000176009">
    <property type="component" value="Unassembled WGS sequence"/>
</dbReference>
<evidence type="ECO:0000313" key="3">
    <source>
        <dbReference type="EMBL" id="PKD16964.1"/>
    </source>
</evidence>
<evidence type="ECO:0000256" key="1">
    <source>
        <dbReference type="SAM" id="Phobius"/>
    </source>
</evidence>
<reference evidence="2 4" key="2">
    <citation type="submission" date="2016-09" db="EMBL/GenBank/DDBJ databases">
        <title>Genome Sequence of Salegentibacter salarius,Isolated from a Marine Solar Saltern of the Yellow Sea in South Korea.</title>
        <authorList>
            <person name="Zheng Q."/>
            <person name="Liu Y."/>
        </authorList>
    </citation>
    <scope>NUCLEOTIDE SEQUENCE [LARGE SCALE GENOMIC DNA]</scope>
    <source>
        <strain evidence="2 4">KCTC 12974</strain>
    </source>
</reference>
<dbReference type="EMBL" id="LKTR01000044">
    <property type="protein sequence ID" value="PKD16964.1"/>
    <property type="molecule type" value="Genomic_DNA"/>
</dbReference>
<reference evidence="3 5" key="1">
    <citation type="submission" date="2015-10" db="EMBL/GenBank/DDBJ databases">
        <title>Draft genome sequence of Salegentibacter salinarum KCTC 12975.</title>
        <authorList>
            <person name="Lin W."/>
            <person name="Zheng Q."/>
        </authorList>
    </citation>
    <scope>NUCLEOTIDE SEQUENCE [LARGE SCALE GENOMIC DNA]</scope>
    <source>
        <strain evidence="3 5">KCTC 12974</strain>
    </source>
</reference>
<feature type="transmembrane region" description="Helical" evidence="1">
    <location>
        <begin position="12"/>
        <end position="31"/>
    </location>
</feature>
<dbReference type="Proteomes" id="UP000232533">
    <property type="component" value="Unassembled WGS sequence"/>
</dbReference>
<evidence type="ECO:0000313" key="4">
    <source>
        <dbReference type="Proteomes" id="UP000176009"/>
    </source>
</evidence>
<evidence type="ECO:0000313" key="2">
    <source>
        <dbReference type="EMBL" id="OEY71728.1"/>
    </source>
</evidence>
<accession>A0A2N0TQG0</accession>
<evidence type="ECO:0000313" key="5">
    <source>
        <dbReference type="Proteomes" id="UP000232533"/>
    </source>
</evidence>
<protein>
    <submittedName>
        <fullName evidence="3">Uncharacterized protein</fullName>
    </submittedName>
</protein>
<proteinExistence type="predicted"/>
<keyword evidence="1" id="KW-0472">Membrane</keyword>